<sequence length="431" mass="47509">MPSVHRSRRHCLAQALGLAAGWPLAGGAAQAAAVGKLSVAAYPLVDQIVKDALPAWLARHPGAEVEVISRQYDDHHTAMTTALSTANGGSRHLPDVMALEASYLGRFAMGAGLQPLSGSPYDGETLKPRFVSFAFEQARNREGELVALPTDIGPGCLFYRQDVLAQAGVGIAELTRSWDDYVRAGERIKARTGAYLMAHARYLKDIVALTGAPAGQSVYFDQQGQPRVDGPIFRRAFELARELRRAKLDAVVDTWQNDWAEHLRRGRIATELTGAWMAGQLANWVAPQTQGLWRSSPLPEGVFIGYGGTYYALPRRADPARRALAWSLVQMLTMDRSLQLRAFKSQDAFPALLEAQDDPFFDQPVPFLGGQLARQQWRDAARRIPPRPLHRQHKFAEEVVNGELDNVLIYGKPVAQALADAQALLRHRAQR</sequence>
<dbReference type="InterPro" id="IPR006311">
    <property type="entry name" value="TAT_signal"/>
</dbReference>
<dbReference type="GO" id="GO:0042597">
    <property type="term" value="C:periplasmic space"/>
    <property type="evidence" value="ECO:0007669"/>
    <property type="project" value="UniProtKB-SubCell"/>
</dbReference>
<dbReference type="RefSeq" id="WP_210800304.1">
    <property type="nucleotide sequence ID" value="NZ_JAGQDE010000002.1"/>
</dbReference>
<dbReference type="Gene3D" id="3.40.190.10">
    <property type="entry name" value="Periplasmic binding protein-like II"/>
    <property type="match status" value="1"/>
</dbReference>
<gene>
    <name evidence="4" type="ORF">KAK06_02915</name>
</gene>
<reference evidence="4" key="1">
    <citation type="submission" date="2021-04" db="EMBL/GenBank/DDBJ databases">
        <title>The genome sequence of Ideonella sp. 4Y11.</title>
        <authorList>
            <person name="Liu Y."/>
        </authorList>
    </citation>
    <scope>NUCLEOTIDE SEQUENCE</scope>
    <source>
        <strain evidence="4">4Y11</strain>
    </source>
</reference>
<evidence type="ECO:0000313" key="5">
    <source>
        <dbReference type="Proteomes" id="UP000678374"/>
    </source>
</evidence>
<dbReference type="SUPFAM" id="SSF53850">
    <property type="entry name" value="Periplasmic binding protein-like II"/>
    <property type="match status" value="1"/>
</dbReference>
<dbReference type="InterPro" id="IPR050490">
    <property type="entry name" value="Bact_solute-bd_prot1"/>
</dbReference>
<evidence type="ECO:0000256" key="3">
    <source>
        <dbReference type="SAM" id="SignalP"/>
    </source>
</evidence>
<keyword evidence="3" id="KW-0732">Signal</keyword>
<evidence type="ECO:0000313" key="4">
    <source>
        <dbReference type="EMBL" id="MBQ0957901.1"/>
    </source>
</evidence>
<evidence type="ECO:0000256" key="1">
    <source>
        <dbReference type="ARBA" id="ARBA00004418"/>
    </source>
</evidence>
<keyword evidence="5" id="KW-1185">Reference proteome</keyword>
<evidence type="ECO:0000256" key="2">
    <source>
        <dbReference type="ARBA" id="ARBA00008520"/>
    </source>
</evidence>
<feature type="chain" id="PRO_5036722377" evidence="3">
    <location>
        <begin position="32"/>
        <end position="431"/>
    </location>
</feature>
<dbReference type="InterPro" id="IPR006059">
    <property type="entry name" value="SBP"/>
</dbReference>
<dbReference type="Pfam" id="PF13416">
    <property type="entry name" value="SBP_bac_8"/>
    <property type="match status" value="1"/>
</dbReference>
<comment type="caution">
    <text evidence="4">The sequence shown here is derived from an EMBL/GenBank/DDBJ whole genome shotgun (WGS) entry which is preliminary data.</text>
</comment>
<dbReference type="AlphaFoldDB" id="A0A940YKF2"/>
<dbReference type="EMBL" id="JAGQDE010000002">
    <property type="protein sequence ID" value="MBQ0957901.1"/>
    <property type="molecule type" value="Genomic_DNA"/>
</dbReference>
<dbReference type="Proteomes" id="UP000678374">
    <property type="component" value="Unassembled WGS sequence"/>
</dbReference>
<feature type="signal peptide" evidence="3">
    <location>
        <begin position="1"/>
        <end position="31"/>
    </location>
</feature>
<accession>A0A940YKF2</accession>
<dbReference type="PROSITE" id="PS51318">
    <property type="entry name" value="TAT"/>
    <property type="match status" value="1"/>
</dbReference>
<comment type="subcellular location">
    <subcellularLocation>
        <location evidence="1">Periplasm</location>
    </subcellularLocation>
</comment>
<comment type="similarity">
    <text evidence="2">Belongs to the bacterial solute-binding protein 1 family.</text>
</comment>
<dbReference type="PANTHER" id="PTHR43649">
    <property type="entry name" value="ARABINOSE-BINDING PROTEIN-RELATED"/>
    <property type="match status" value="1"/>
</dbReference>
<organism evidence="4 5">
    <name type="scientific">Ideonella aquatica</name>
    <dbReference type="NCBI Taxonomy" id="2824119"/>
    <lineage>
        <taxon>Bacteria</taxon>
        <taxon>Pseudomonadati</taxon>
        <taxon>Pseudomonadota</taxon>
        <taxon>Betaproteobacteria</taxon>
        <taxon>Burkholderiales</taxon>
        <taxon>Sphaerotilaceae</taxon>
        <taxon>Ideonella</taxon>
    </lineage>
</organism>
<protein>
    <submittedName>
        <fullName evidence="4">Extracellular solute-binding protein</fullName>
    </submittedName>
</protein>
<name>A0A940YKF2_9BURK</name>
<proteinExistence type="inferred from homology"/>
<dbReference type="PANTHER" id="PTHR43649:SF32">
    <property type="entry name" value="SUGAR BINDING SECRETED PROTEIN"/>
    <property type="match status" value="1"/>
</dbReference>